<dbReference type="InterPro" id="IPR012871">
    <property type="entry name" value="DUF1668_ORYSA"/>
</dbReference>
<dbReference type="Proteomes" id="UP000008810">
    <property type="component" value="Chromosome 1"/>
</dbReference>
<organism evidence="1">
    <name type="scientific">Brachypodium distachyon</name>
    <name type="common">Purple false brome</name>
    <name type="synonym">Trachynia distachya</name>
    <dbReference type="NCBI Taxonomy" id="15368"/>
    <lineage>
        <taxon>Eukaryota</taxon>
        <taxon>Viridiplantae</taxon>
        <taxon>Streptophyta</taxon>
        <taxon>Embryophyta</taxon>
        <taxon>Tracheophyta</taxon>
        <taxon>Spermatophyta</taxon>
        <taxon>Magnoliopsida</taxon>
        <taxon>Liliopsida</taxon>
        <taxon>Poales</taxon>
        <taxon>Poaceae</taxon>
        <taxon>BOP clade</taxon>
        <taxon>Pooideae</taxon>
        <taxon>Stipodae</taxon>
        <taxon>Brachypodieae</taxon>
        <taxon>Brachypodium</taxon>
    </lineage>
</organism>
<protein>
    <submittedName>
        <fullName evidence="1 2">Uncharacterized protein</fullName>
    </submittedName>
</protein>
<dbReference type="PANTHER" id="PTHR33085:SF13">
    <property type="entry name" value="DUF295 DOMAIN-CONTAINING PROTEIN"/>
    <property type="match status" value="1"/>
</dbReference>
<dbReference type="STRING" id="15368.A0A0Q3HAD1"/>
<evidence type="ECO:0000313" key="3">
    <source>
        <dbReference type="Proteomes" id="UP000008810"/>
    </source>
</evidence>
<dbReference type="AlphaFoldDB" id="A0A0Q3HAD1"/>
<name>A0A0Q3HAD1_BRADI</name>
<reference evidence="1 2" key="1">
    <citation type="journal article" date="2010" name="Nature">
        <title>Genome sequencing and analysis of the model grass Brachypodium distachyon.</title>
        <authorList>
            <consortium name="International Brachypodium Initiative"/>
        </authorList>
    </citation>
    <scope>NUCLEOTIDE SEQUENCE [LARGE SCALE GENOMIC DNA]</scope>
    <source>
        <strain evidence="1 2">Bd21</strain>
    </source>
</reference>
<dbReference type="ExpressionAtlas" id="A0A0Q3HAD1">
    <property type="expression patterns" value="baseline"/>
</dbReference>
<reference evidence="2" key="3">
    <citation type="submission" date="2018-08" db="UniProtKB">
        <authorList>
            <consortium name="EnsemblPlants"/>
        </authorList>
    </citation>
    <scope>IDENTIFICATION</scope>
    <source>
        <strain evidence="2">cv. Bd21</strain>
    </source>
</reference>
<evidence type="ECO:0000313" key="1">
    <source>
        <dbReference type="EMBL" id="KQK19541.1"/>
    </source>
</evidence>
<accession>A0A0Q3HAD1</accession>
<dbReference type="EnsemblPlants" id="KQK19541">
    <property type="protein sequence ID" value="KQK19541"/>
    <property type="gene ID" value="BRADI_1g48931v3"/>
</dbReference>
<keyword evidence="3" id="KW-1185">Reference proteome</keyword>
<proteinExistence type="predicted"/>
<dbReference type="Pfam" id="PF07893">
    <property type="entry name" value="DUF1668"/>
    <property type="match status" value="2"/>
</dbReference>
<dbReference type="Gramene" id="KQK19541">
    <property type="protein sequence ID" value="KQK19541"/>
    <property type="gene ID" value="BRADI_1g48931v3"/>
</dbReference>
<dbReference type="OrthoDB" id="591192at2759"/>
<dbReference type="EMBL" id="CM000880">
    <property type="protein sequence ID" value="KQK19541.1"/>
    <property type="molecule type" value="Genomic_DNA"/>
</dbReference>
<reference evidence="1" key="2">
    <citation type="submission" date="2017-06" db="EMBL/GenBank/DDBJ databases">
        <title>WGS assembly of Brachypodium distachyon.</title>
        <authorList>
            <consortium name="The International Brachypodium Initiative"/>
            <person name="Lucas S."/>
            <person name="Harmon-Smith M."/>
            <person name="Lail K."/>
            <person name="Tice H."/>
            <person name="Grimwood J."/>
            <person name="Bruce D."/>
            <person name="Barry K."/>
            <person name="Shu S."/>
            <person name="Lindquist E."/>
            <person name="Wang M."/>
            <person name="Pitluck S."/>
            <person name="Vogel J.P."/>
            <person name="Garvin D.F."/>
            <person name="Mockler T.C."/>
            <person name="Schmutz J."/>
            <person name="Rokhsar D."/>
            <person name="Bevan M.W."/>
        </authorList>
    </citation>
    <scope>NUCLEOTIDE SEQUENCE</scope>
    <source>
        <strain evidence="1">Bd21</strain>
    </source>
</reference>
<dbReference type="InParanoid" id="A0A0Q3HAD1"/>
<gene>
    <name evidence="1" type="ORF">BRADI_1g48931v3</name>
</gene>
<evidence type="ECO:0000313" key="2">
    <source>
        <dbReference type="EnsemblPlants" id="KQK19541"/>
    </source>
</evidence>
<dbReference type="PANTHER" id="PTHR33085">
    <property type="entry name" value="OS12G0113100 PROTEIN-RELATED"/>
    <property type="match status" value="1"/>
</dbReference>
<sequence length="270" mass="30266">MSRRFVNLIVQNSIGFRPAYALHRINPWRLFYPTTRQLRHQSNSIENARLPRAAISFYLPCPPPPDNHSGEINFMSLGGSSNDIISMDSSSSNILEEMNKSDIVEAYTVVGDSQIWVSTQDGVTYSFDTTSGMWSNAGKWPLPFHGGAEYAPEHGLWFGFTSHSQGQRFAASDLAAASTMTPPVLHKAWNEPLPKHWVQVLAPYRLPLGSGKFCIGRVFDDMEEEGRTKEMFAVFTGVEVECRGSRGALRLIKHKSKRFSVGRRMVKAIL</sequence>